<accession>A0A381EFU8</accession>
<dbReference type="Proteomes" id="UP000254161">
    <property type="component" value="Unassembled WGS sequence"/>
</dbReference>
<name>A0A381EFU8_CAMUP</name>
<proteinExistence type="predicted"/>
<protein>
    <submittedName>
        <fullName evidence="1">Uncharacterized protein</fullName>
    </submittedName>
</protein>
<dbReference type="EMBL" id="UFUZ01000001">
    <property type="protein sequence ID" value="SUX25822.1"/>
    <property type="molecule type" value="Genomic_DNA"/>
</dbReference>
<organism evidence="1 2">
    <name type="scientific">Campylobacter upsaliensis</name>
    <dbReference type="NCBI Taxonomy" id="28080"/>
    <lineage>
        <taxon>Bacteria</taxon>
        <taxon>Pseudomonadati</taxon>
        <taxon>Campylobacterota</taxon>
        <taxon>Epsilonproteobacteria</taxon>
        <taxon>Campylobacterales</taxon>
        <taxon>Campylobacteraceae</taxon>
        <taxon>Campylobacter</taxon>
    </lineage>
</organism>
<sequence length="30" mass="3461">MYSYILSALLTICLIIAFAKAWEAYKKHKA</sequence>
<evidence type="ECO:0000313" key="1">
    <source>
        <dbReference type="EMBL" id="SUX25822.1"/>
    </source>
</evidence>
<gene>
    <name evidence="1" type="ORF">NCTC12264_00016</name>
</gene>
<dbReference type="AlphaFoldDB" id="A0A381EFU8"/>
<evidence type="ECO:0000313" key="2">
    <source>
        <dbReference type="Proteomes" id="UP000254161"/>
    </source>
</evidence>
<reference evidence="1 2" key="1">
    <citation type="submission" date="2018-06" db="EMBL/GenBank/DDBJ databases">
        <authorList>
            <consortium name="Pathogen Informatics"/>
            <person name="Doyle S."/>
        </authorList>
    </citation>
    <scope>NUCLEOTIDE SEQUENCE [LARGE SCALE GENOMIC DNA]</scope>
    <source>
        <strain evidence="1 2">NCTC12264</strain>
    </source>
</reference>